<organism evidence="3">
    <name type="scientific">marine sediment metagenome</name>
    <dbReference type="NCBI Taxonomy" id="412755"/>
    <lineage>
        <taxon>unclassified sequences</taxon>
        <taxon>metagenomes</taxon>
        <taxon>ecological metagenomes</taxon>
    </lineage>
</organism>
<protein>
    <recommendedName>
        <fullName evidence="2">Sigma 54 modulation/S30EA ribosomal protein C-terminal domain-containing protein</fullName>
    </recommendedName>
</protein>
<reference evidence="3" key="1">
    <citation type="journal article" date="2014" name="Front. Microbiol.">
        <title>High frequency of phylogenetically diverse reductive dehalogenase-homologous genes in deep subseafloor sedimentary metagenomes.</title>
        <authorList>
            <person name="Kawai M."/>
            <person name="Futagami T."/>
            <person name="Toyoda A."/>
            <person name="Takaki Y."/>
            <person name="Nishi S."/>
            <person name="Hori S."/>
            <person name="Arai W."/>
            <person name="Tsubouchi T."/>
            <person name="Morono Y."/>
            <person name="Uchiyama I."/>
            <person name="Ito T."/>
            <person name="Fujiyama A."/>
            <person name="Inagaki F."/>
            <person name="Takami H."/>
        </authorList>
    </citation>
    <scope>NUCLEOTIDE SEQUENCE</scope>
    <source>
        <strain evidence="3">Expedition CK06-06</strain>
    </source>
</reference>
<accession>X0SVC3</accession>
<feature type="non-terminal residue" evidence="3">
    <location>
        <position position="1"/>
    </location>
</feature>
<dbReference type="InterPro" id="IPR032528">
    <property type="entry name" value="Ribosom_S30AE_C"/>
</dbReference>
<dbReference type="Gene3D" id="3.30.505.50">
    <property type="entry name" value="Sigma 54 modulation/S30EA ribosomal protein, C-terminal domain"/>
    <property type="match status" value="1"/>
</dbReference>
<evidence type="ECO:0000313" key="3">
    <source>
        <dbReference type="EMBL" id="GAF79076.1"/>
    </source>
</evidence>
<gene>
    <name evidence="3" type="ORF">S01H1_13832</name>
</gene>
<dbReference type="Gene3D" id="3.30.160.100">
    <property type="entry name" value="Ribosome hibernation promotion factor-like"/>
    <property type="match status" value="1"/>
</dbReference>
<dbReference type="GO" id="GO:0043024">
    <property type="term" value="F:ribosomal small subunit binding"/>
    <property type="evidence" value="ECO:0007669"/>
    <property type="project" value="TreeGrafter"/>
</dbReference>
<evidence type="ECO:0000259" key="2">
    <source>
        <dbReference type="Pfam" id="PF16321"/>
    </source>
</evidence>
<dbReference type="InterPro" id="IPR050574">
    <property type="entry name" value="HPF/YfiA_ribosome-assoc"/>
</dbReference>
<dbReference type="SUPFAM" id="SSF69754">
    <property type="entry name" value="Ribosome binding protein Y (YfiA homologue)"/>
    <property type="match status" value="1"/>
</dbReference>
<keyword evidence="1" id="KW-0810">Translation regulation</keyword>
<dbReference type="InterPro" id="IPR038416">
    <property type="entry name" value="Ribosom_S30AE_C_sf"/>
</dbReference>
<dbReference type="Pfam" id="PF16321">
    <property type="entry name" value="Ribosom_S30AE_C"/>
    <property type="match status" value="1"/>
</dbReference>
<dbReference type="InterPro" id="IPR003489">
    <property type="entry name" value="RHF/RaiA"/>
</dbReference>
<dbReference type="PANTHER" id="PTHR33231:SF1">
    <property type="entry name" value="30S RIBOSOMAL PROTEIN"/>
    <property type="match status" value="1"/>
</dbReference>
<dbReference type="GO" id="GO:0022627">
    <property type="term" value="C:cytosolic small ribosomal subunit"/>
    <property type="evidence" value="ECO:0007669"/>
    <property type="project" value="TreeGrafter"/>
</dbReference>
<dbReference type="Pfam" id="PF02482">
    <property type="entry name" value="Ribosomal_S30AE"/>
    <property type="match status" value="1"/>
</dbReference>
<evidence type="ECO:0000256" key="1">
    <source>
        <dbReference type="ARBA" id="ARBA00022845"/>
    </source>
</evidence>
<name>X0SVC3_9ZZZZ</name>
<proteinExistence type="predicted"/>
<dbReference type="GO" id="GO:0045900">
    <property type="term" value="P:negative regulation of translational elongation"/>
    <property type="evidence" value="ECO:0007669"/>
    <property type="project" value="TreeGrafter"/>
</dbReference>
<sequence length="130" mass="15149">CANHIHIEASTETDEMNAAIDETVSKIARRMRKYKTRLLKKHRARNETIKHLEEAVFATEVLETEKEEIEPVIVHKENYKIRPLFQDEAIMDLEMSERGFLVFKNAATDRLAIVFKRKDGDYGMIEPSTD</sequence>
<dbReference type="AlphaFoldDB" id="X0SVC3"/>
<dbReference type="EMBL" id="BARS01007154">
    <property type="protein sequence ID" value="GAF79076.1"/>
    <property type="molecule type" value="Genomic_DNA"/>
</dbReference>
<dbReference type="InterPro" id="IPR036567">
    <property type="entry name" value="RHF-like"/>
</dbReference>
<feature type="domain" description="Sigma 54 modulation/S30EA ribosomal protein C-terminal" evidence="2">
    <location>
        <begin position="70"/>
        <end position="123"/>
    </location>
</feature>
<dbReference type="PANTHER" id="PTHR33231">
    <property type="entry name" value="30S RIBOSOMAL PROTEIN"/>
    <property type="match status" value="1"/>
</dbReference>
<comment type="caution">
    <text evidence="3">The sequence shown here is derived from an EMBL/GenBank/DDBJ whole genome shotgun (WGS) entry which is preliminary data.</text>
</comment>